<dbReference type="RefSeq" id="WP_094012224.1">
    <property type="nucleotide sequence ID" value="NZ_CATKPM010000002.1"/>
</dbReference>
<dbReference type="PANTHER" id="PTHR30295">
    <property type="entry name" value="BACTERIOFERRITIN"/>
    <property type="match status" value="1"/>
</dbReference>
<name>A0ABU7GU35_9PSED</name>
<dbReference type="Pfam" id="PF00210">
    <property type="entry name" value="Ferritin"/>
    <property type="match status" value="1"/>
</dbReference>
<dbReference type="InterPro" id="IPR009078">
    <property type="entry name" value="Ferritin-like_SF"/>
</dbReference>
<evidence type="ECO:0000256" key="4">
    <source>
        <dbReference type="ARBA" id="ARBA00023004"/>
    </source>
</evidence>
<comment type="similarity">
    <text evidence="1">Belongs to the bacterioferritin family.</text>
</comment>
<dbReference type="PANTHER" id="PTHR30295:SF1">
    <property type="entry name" value="DNA PROTECTION DURING STARVATION PROTEIN"/>
    <property type="match status" value="1"/>
</dbReference>
<dbReference type="InterPro" id="IPR014490">
    <property type="entry name" value="Dps-like"/>
</dbReference>
<dbReference type="PROSITE" id="PS50905">
    <property type="entry name" value="FERRITIN_LIKE"/>
    <property type="match status" value="1"/>
</dbReference>
<evidence type="ECO:0000256" key="3">
    <source>
        <dbReference type="ARBA" id="ARBA00022434"/>
    </source>
</evidence>
<dbReference type="EC" id="1.16.3.1" evidence="2"/>
<keyword evidence="3" id="KW-0409">Iron storage</keyword>
<accession>A0ABU7GU35</accession>
<dbReference type="PIRSF" id="PIRSF018063">
    <property type="entry name" value="Ferrtn_UCP018063"/>
    <property type="match status" value="1"/>
</dbReference>
<dbReference type="GeneID" id="93679973"/>
<evidence type="ECO:0000256" key="1">
    <source>
        <dbReference type="ARBA" id="ARBA00008093"/>
    </source>
</evidence>
<dbReference type="PRINTS" id="PR00601">
    <property type="entry name" value="BACFERRITIN"/>
</dbReference>
<comment type="catalytic activity">
    <reaction evidence="5">
        <text>Fe(2+)(in) = Fe(2+)(out)</text>
        <dbReference type="Rhea" id="RHEA:28486"/>
        <dbReference type="ChEBI" id="CHEBI:29033"/>
    </reaction>
</comment>
<evidence type="ECO:0000313" key="8">
    <source>
        <dbReference type="Proteomes" id="UP001329505"/>
    </source>
</evidence>
<dbReference type="Gene3D" id="1.20.1260.10">
    <property type="match status" value="1"/>
</dbReference>
<evidence type="ECO:0000256" key="2">
    <source>
        <dbReference type="ARBA" id="ARBA00013107"/>
    </source>
</evidence>
<dbReference type="CDD" id="cd00657">
    <property type="entry name" value="Ferritin_like"/>
    <property type="match status" value="1"/>
</dbReference>
<feature type="domain" description="Ferritin-like diiron" evidence="6">
    <location>
        <begin position="39"/>
        <end position="185"/>
    </location>
</feature>
<dbReference type="InterPro" id="IPR012347">
    <property type="entry name" value="Ferritin-like"/>
</dbReference>
<proteinExistence type="inferred from homology"/>
<organism evidence="7 8">
    <name type="scientific">Pseudomonas soli</name>
    <dbReference type="NCBI Taxonomy" id="1306993"/>
    <lineage>
        <taxon>Bacteria</taxon>
        <taxon>Pseudomonadati</taxon>
        <taxon>Pseudomonadota</taxon>
        <taxon>Gammaproteobacteria</taxon>
        <taxon>Pseudomonadales</taxon>
        <taxon>Pseudomonadaceae</taxon>
        <taxon>Pseudomonas</taxon>
    </lineage>
</organism>
<protein>
    <recommendedName>
        <fullName evidence="2">ferroxidase</fullName>
        <ecNumber evidence="2">1.16.3.1</ecNumber>
    </recommendedName>
</protein>
<dbReference type="InterPro" id="IPR002024">
    <property type="entry name" value="Bacterioferritin"/>
</dbReference>
<keyword evidence="4" id="KW-0408">Iron</keyword>
<keyword evidence="8" id="KW-1185">Reference proteome</keyword>
<sequence>MTTLILSEMNMSVELTDVKTLRERARQHVEQGAVTEGYHADREKILRLLNESLATELVCVLRYKRHYFMASGIKASVAATEFLEHATQEAEHADKLAERIVQLGGEPDFNPDNLTKNSHAQYVAGSSLKEMVLEDLVAERIAIDSYREIIQYIGDKDPTTRRIFEDILAQEEEHADDMSDLLQGL</sequence>
<reference evidence="7 8" key="1">
    <citation type="submission" date="2024-01" db="EMBL/GenBank/DDBJ databases">
        <title>Unpublished Manusciprt.</title>
        <authorList>
            <person name="Duman M."/>
            <person name="Valdes E.G."/>
            <person name="Ajmi N."/>
            <person name="Altun S."/>
            <person name="Saticioglu I.B."/>
        </authorList>
    </citation>
    <scope>NUCLEOTIDE SEQUENCE [LARGE SCALE GENOMIC DNA]</scope>
    <source>
        <strain evidence="7 8">139P</strain>
    </source>
</reference>
<dbReference type="Proteomes" id="UP001329505">
    <property type="component" value="Unassembled WGS sequence"/>
</dbReference>
<dbReference type="InterPro" id="IPR009040">
    <property type="entry name" value="Ferritin-like_diiron"/>
</dbReference>
<evidence type="ECO:0000256" key="5">
    <source>
        <dbReference type="ARBA" id="ARBA00036243"/>
    </source>
</evidence>
<dbReference type="EMBL" id="JAZDQQ010000019">
    <property type="protein sequence ID" value="MEE1882553.1"/>
    <property type="molecule type" value="Genomic_DNA"/>
</dbReference>
<gene>
    <name evidence="7" type="ORF">V0R55_20495</name>
</gene>
<evidence type="ECO:0000313" key="7">
    <source>
        <dbReference type="EMBL" id="MEE1882553.1"/>
    </source>
</evidence>
<dbReference type="InterPro" id="IPR008331">
    <property type="entry name" value="Ferritin_DPS_dom"/>
</dbReference>
<evidence type="ECO:0000259" key="6">
    <source>
        <dbReference type="PROSITE" id="PS50905"/>
    </source>
</evidence>
<comment type="caution">
    <text evidence="7">The sequence shown here is derived from an EMBL/GenBank/DDBJ whole genome shotgun (WGS) entry which is preliminary data.</text>
</comment>
<dbReference type="SUPFAM" id="SSF47240">
    <property type="entry name" value="Ferritin-like"/>
    <property type="match status" value="1"/>
</dbReference>